<dbReference type="GO" id="GO:0043138">
    <property type="term" value="F:3'-5' DNA helicase activity"/>
    <property type="evidence" value="ECO:0007669"/>
    <property type="project" value="TreeGrafter"/>
</dbReference>
<keyword evidence="8" id="KW-1185">Reference proteome</keyword>
<reference evidence="7 8" key="1">
    <citation type="submission" date="2017-03" db="EMBL/GenBank/DDBJ databases">
        <authorList>
            <person name="Afonso C.L."/>
            <person name="Miller P.J."/>
            <person name="Scott M.A."/>
            <person name="Spackman E."/>
            <person name="Goraichik I."/>
            <person name="Dimitrov K.M."/>
            <person name="Suarez D.L."/>
            <person name="Swayne D.E."/>
        </authorList>
    </citation>
    <scope>NUCLEOTIDE SEQUENCE [LARGE SCALE GENOMIC DNA]</scope>
    <source>
        <strain evidence="7 8">CECT 8110</strain>
    </source>
</reference>
<dbReference type="PANTHER" id="PTHR11070">
    <property type="entry name" value="UVRD / RECB / PCRA DNA HELICASE FAMILY MEMBER"/>
    <property type="match status" value="1"/>
</dbReference>
<dbReference type="PANTHER" id="PTHR11070:SF2">
    <property type="entry name" value="ATP-DEPENDENT DNA HELICASE SRS2"/>
    <property type="match status" value="1"/>
</dbReference>
<accession>A0A1X6ZDB7</accession>
<dbReference type="Proteomes" id="UP000193207">
    <property type="component" value="Unassembled WGS sequence"/>
</dbReference>
<evidence type="ECO:0000256" key="4">
    <source>
        <dbReference type="ARBA" id="ARBA00022840"/>
    </source>
</evidence>
<dbReference type="Pfam" id="PF00580">
    <property type="entry name" value="UvrD-helicase"/>
    <property type="match status" value="1"/>
</dbReference>
<dbReference type="OrthoDB" id="7211215at2"/>
<keyword evidence="2 7" id="KW-0378">Hydrolase</keyword>
<dbReference type="GO" id="GO:0005829">
    <property type="term" value="C:cytosol"/>
    <property type="evidence" value="ECO:0007669"/>
    <property type="project" value="TreeGrafter"/>
</dbReference>
<name>A0A1X6ZDB7_9RHOB</name>
<dbReference type="InterPro" id="IPR014016">
    <property type="entry name" value="UvrD-like_ATP-bd"/>
</dbReference>
<feature type="domain" description="UvrD-like helicase ATP-binding" evidence="6">
    <location>
        <begin position="112"/>
        <end position="182"/>
    </location>
</feature>
<dbReference type="AlphaFoldDB" id="A0A1X6ZDB7"/>
<evidence type="ECO:0000313" key="7">
    <source>
        <dbReference type="EMBL" id="SLN47826.1"/>
    </source>
</evidence>
<dbReference type="RefSeq" id="WP_085818112.1">
    <property type="nucleotide sequence ID" value="NZ_FWFU01000003.1"/>
</dbReference>
<dbReference type="GO" id="GO:0033202">
    <property type="term" value="C:DNA helicase complex"/>
    <property type="evidence" value="ECO:0007669"/>
    <property type="project" value="TreeGrafter"/>
</dbReference>
<dbReference type="InterPro" id="IPR000212">
    <property type="entry name" value="DNA_helicase_UvrD/REP"/>
</dbReference>
<evidence type="ECO:0000256" key="5">
    <source>
        <dbReference type="ARBA" id="ARBA00034923"/>
    </source>
</evidence>
<dbReference type="EMBL" id="FWFU01000003">
    <property type="protein sequence ID" value="SLN47826.1"/>
    <property type="molecule type" value="Genomic_DNA"/>
</dbReference>
<proteinExistence type="predicted"/>
<dbReference type="GO" id="GO:0003677">
    <property type="term" value="F:DNA binding"/>
    <property type="evidence" value="ECO:0007669"/>
    <property type="project" value="InterPro"/>
</dbReference>
<dbReference type="GO" id="GO:0000725">
    <property type="term" value="P:recombinational repair"/>
    <property type="evidence" value="ECO:0007669"/>
    <property type="project" value="TreeGrafter"/>
</dbReference>
<dbReference type="GO" id="GO:0016787">
    <property type="term" value="F:hydrolase activity"/>
    <property type="evidence" value="ECO:0007669"/>
    <property type="project" value="UniProtKB-KW"/>
</dbReference>
<dbReference type="InterPro" id="IPR027417">
    <property type="entry name" value="P-loop_NTPase"/>
</dbReference>
<evidence type="ECO:0000259" key="6">
    <source>
        <dbReference type="Pfam" id="PF00580"/>
    </source>
</evidence>
<dbReference type="SUPFAM" id="SSF52540">
    <property type="entry name" value="P-loop containing nucleoside triphosphate hydrolases"/>
    <property type="match status" value="1"/>
</dbReference>
<protein>
    <recommendedName>
        <fullName evidence="5">DNA 3'-5' helicase II</fullName>
    </recommendedName>
</protein>
<keyword evidence="3 7" id="KW-0347">Helicase</keyword>
<keyword evidence="1" id="KW-0547">Nucleotide-binding</keyword>
<keyword evidence="4" id="KW-0067">ATP-binding</keyword>
<evidence type="ECO:0000256" key="1">
    <source>
        <dbReference type="ARBA" id="ARBA00022741"/>
    </source>
</evidence>
<evidence type="ECO:0000313" key="8">
    <source>
        <dbReference type="Proteomes" id="UP000193207"/>
    </source>
</evidence>
<gene>
    <name evidence="7" type="primary">addA_2</name>
    <name evidence="7" type="ORF">ROH8110_02553</name>
</gene>
<dbReference type="Gene3D" id="3.40.50.300">
    <property type="entry name" value="P-loop containing nucleotide triphosphate hydrolases"/>
    <property type="match status" value="2"/>
</dbReference>
<evidence type="ECO:0000256" key="2">
    <source>
        <dbReference type="ARBA" id="ARBA00022801"/>
    </source>
</evidence>
<evidence type="ECO:0000256" key="3">
    <source>
        <dbReference type="ARBA" id="ARBA00022806"/>
    </source>
</evidence>
<organism evidence="7 8">
    <name type="scientific">Roseovarius halotolerans</name>
    <dbReference type="NCBI Taxonomy" id="505353"/>
    <lineage>
        <taxon>Bacteria</taxon>
        <taxon>Pseudomonadati</taxon>
        <taxon>Pseudomonadota</taxon>
        <taxon>Alphaproteobacteria</taxon>
        <taxon>Rhodobacterales</taxon>
        <taxon>Roseobacteraceae</taxon>
        <taxon>Roseovarius</taxon>
    </lineage>
</organism>
<dbReference type="GO" id="GO:0005524">
    <property type="term" value="F:ATP binding"/>
    <property type="evidence" value="ECO:0007669"/>
    <property type="project" value="UniProtKB-KW"/>
</dbReference>
<sequence>MTEPDPLQISRGCIQAPAGCGKTHLISESLKRCKTEKPILVLTHTNAAVAALRQRLDKGAVPRSSYRLATIDGWAMRLVGMFPLRSAADPSILELSRPETDYPAIKQAALCLLQGRHIDNLLAANYSRLLVDEYQDCLSAQHRIVCELARVLPTCIFGDVLQGIFDFGDTQVDWNTEVLQDFPLVSELSTPWRWNLAGAGLLGQWLLDLRPTLLSGGQIDLSTAPSELEWVPVAGDQDFGKILAATHGMPKGIESSLIICSSRNRQRQQQIAQFTKGASVVENADLTDLVSFARRFDFSSTNATAELLNEAASVLRGISATEMITRIASLKAGTNRKPATAQEMAALSFDADKTPQKAAALLSALSNQSGVSAFREEVFRNLLKALHASASANDFADMVLKAREERRFHSRALGKKSVGSTLLVKGLEADQVVIVDTHEMNAKNLYVALTRGAKRVVVCSTSQYLPAT</sequence>